<dbReference type="InterPro" id="IPR013103">
    <property type="entry name" value="RVT_2"/>
</dbReference>
<feature type="region of interest" description="Disordered" evidence="1">
    <location>
        <begin position="533"/>
        <end position="579"/>
    </location>
</feature>
<dbReference type="InterPro" id="IPR054722">
    <property type="entry name" value="PolX-like_BBD"/>
</dbReference>
<feature type="compositionally biased region" description="Polar residues" evidence="1">
    <location>
        <begin position="533"/>
        <end position="547"/>
    </location>
</feature>
<feature type="region of interest" description="Disordered" evidence="1">
    <location>
        <begin position="149"/>
        <end position="178"/>
    </location>
</feature>
<feature type="domain" description="Retrovirus-related Pol polyprotein from transposon TNT 1-94-like beta-barrel" evidence="3">
    <location>
        <begin position="489"/>
        <end position="522"/>
    </location>
</feature>
<dbReference type="AlphaFoldDB" id="A0A6L2K638"/>
<proteinExistence type="predicted"/>
<feature type="compositionally biased region" description="Basic and acidic residues" evidence="1">
    <location>
        <begin position="549"/>
        <end position="579"/>
    </location>
</feature>
<accession>A0A6L2K638</accession>
<dbReference type="Pfam" id="PF07727">
    <property type="entry name" value="RVT_2"/>
    <property type="match status" value="1"/>
</dbReference>
<sequence>MTKDDAAWSNISLIMRNKPGIGNLDIESTSSTNKLNAAYSVSTPTGHSSQAQGSSSYADELVFLFFANQSSTPQLDKDDLKQIDQDDLEKMDLKWQVAMLFIRVKRFCKKTERKLEFNGKEPVGFDKTKVVCFKYNKGEHFARYCRSARNSGNRSRDAGNARYKGRDNGKRPAKEEDEQVLVVQDGLGYDSQFNKNEVLDIQVEEVTKTVFDNRSSDEEDSLANDRFKKGKGHHAVPPPLTGNYMPPKPDLSFAGLDDSIYKFRISETVASLTKDEKDVHETSIACVEKPKDNRDSRPVWNNVYKINHQNKFPPTAVFTSAKVKTDLGYDSQFNKNEVLDIQVEEVTKTVFDNRSSDEEDSLANDRFKKGKGHHAVPPPLTGNYMPPKPDLSFAGLDDSIYKFRISETVASLTKDEKDVHETSIACVEKPKDNRDSRPVWNNVYKINHQNKFPPTAVFTRSGRIPVSAAKPKAAASTSHPQQALKNKGIIDSGCSRHMTGNKAYLVDYQEINDRGFVAFGSSRGKIAIEVSVENQTDKNAGPNDTNGNADDKPANDKPKDDTRSKTDEESVNKEDQAYRDELYRLMSQEKEASDSADALRKEFKQGCMDQRGVTIAGSTNSFNTVSTPVNAASTSRTFNAGGPLFSHPDAFIPSNTLYIAYDEDFTSPTQRVGAEADFNNMESSTIVSHIPTHKVEAIKIYLAFASYMGFIVYQMGVKSAFLYGTIEEEVYVSQPPGFIDPQFLNKVYKVKKALYGLHQAPRAWYETLSTFLLQNGYRKGTINKTLFIKKGQG</sequence>
<feature type="region of interest" description="Disordered" evidence="1">
    <location>
        <begin position="352"/>
        <end position="385"/>
    </location>
</feature>
<comment type="caution">
    <text evidence="4">The sequence shown here is derived from an EMBL/GenBank/DDBJ whole genome shotgun (WGS) entry which is preliminary data.</text>
</comment>
<reference evidence="4" key="1">
    <citation type="journal article" date="2019" name="Sci. Rep.">
        <title>Draft genome of Tanacetum cinerariifolium, the natural source of mosquito coil.</title>
        <authorList>
            <person name="Yamashiro T."/>
            <person name="Shiraishi A."/>
            <person name="Satake H."/>
            <person name="Nakayama K."/>
        </authorList>
    </citation>
    <scope>NUCLEOTIDE SEQUENCE</scope>
</reference>
<feature type="domain" description="Reverse transcriptase Ty1/copia-type" evidence="2">
    <location>
        <begin position="691"/>
        <end position="790"/>
    </location>
</feature>
<dbReference type="EMBL" id="BKCJ010001724">
    <property type="protein sequence ID" value="GEU43545.1"/>
    <property type="molecule type" value="Genomic_DNA"/>
</dbReference>
<evidence type="ECO:0000259" key="2">
    <source>
        <dbReference type="Pfam" id="PF07727"/>
    </source>
</evidence>
<evidence type="ECO:0000313" key="4">
    <source>
        <dbReference type="EMBL" id="GEU43545.1"/>
    </source>
</evidence>
<evidence type="ECO:0000259" key="3">
    <source>
        <dbReference type="Pfam" id="PF22936"/>
    </source>
</evidence>
<evidence type="ECO:0000256" key="1">
    <source>
        <dbReference type="SAM" id="MobiDB-lite"/>
    </source>
</evidence>
<organism evidence="4">
    <name type="scientific">Tanacetum cinerariifolium</name>
    <name type="common">Dalmatian daisy</name>
    <name type="synonym">Chrysanthemum cinerariifolium</name>
    <dbReference type="NCBI Taxonomy" id="118510"/>
    <lineage>
        <taxon>Eukaryota</taxon>
        <taxon>Viridiplantae</taxon>
        <taxon>Streptophyta</taxon>
        <taxon>Embryophyta</taxon>
        <taxon>Tracheophyta</taxon>
        <taxon>Spermatophyta</taxon>
        <taxon>Magnoliopsida</taxon>
        <taxon>eudicotyledons</taxon>
        <taxon>Gunneridae</taxon>
        <taxon>Pentapetalae</taxon>
        <taxon>asterids</taxon>
        <taxon>campanulids</taxon>
        <taxon>Asterales</taxon>
        <taxon>Asteraceae</taxon>
        <taxon>Asteroideae</taxon>
        <taxon>Anthemideae</taxon>
        <taxon>Anthemidinae</taxon>
        <taxon>Tanacetum</taxon>
    </lineage>
</organism>
<feature type="region of interest" description="Disordered" evidence="1">
    <location>
        <begin position="212"/>
        <end position="245"/>
    </location>
</feature>
<gene>
    <name evidence="4" type="ORF">Tci_015523</name>
</gene>
<dbReference type="Pfam" id="PF22936">
    <property type="entry name" value="Pol_BBD"/>
    <property type="match status" value="1"/>
</dbReference>
<protein>
    <submittedName>
        <fullName evidence="4">Putative ribonuclease H-like domain-containing protein</fullName>
    </submittedName>
</protein>
<feature type="compositionally biased region" description="Basic and acidic residues" evidence="1">
    <location>
        <begin position="154"/>
        <end position="174"/>
    </location>
</feature>
<name>A0A6L2K638_TANCI</name>